<gene>
    <name evidence="1" type="ORF">C5F50_05680</name>
</gene>
<accession>A0A7D5R618</accession>
<evidence type="ECO:0000313" key="1">
    <source>
        <dbReference type="EMBL" id="QLH06617.1"/>
    </source>
</evidence>
<keyword evidence="2" id="KW-1185">Reference proteome</keyword>
<organism evidence="1 2">
    <name type="scientific">Nitrosopumilus ureiphilus</name>
    <dbReference type="NCBI Taxonomy" id="1470067"/>
    <lineage>
        <taxon>Archaea</taxon>
        <taxon>Nitrososphaerota</taxon>
        <taxon>Nitrososphaeria</taxon>
        <taxon>Nitrosopumilales</taxon>
        <taxon>Nitrosopumilaceae</taxon>
        <taxon>Nitrosopumilus</taxon>
    </lineage>
</organism>
<name>A0A7D5R618_9ARCH</name>
<protein>
    <submittedName>
        <fullName evidence="1">Uncharacterized protein</fullName>
    </submittedName>
</protein>
<dbReference type="KEGG" id="nue:C5F50_05680"/>
<dbReference type="Proteomes" id="UP000509478">
    <property type="component" value="Chromosome"/>
</dbReference>
<evidence type="ECO:0000313" key="2">
    <source>
        <dbReference type="Proteomes" id="UP000509478"/>
    </source>
</evidence>
<proteinExistence type="predicted"/>
<dbReference type="EMBL" id="CP026995">
    <property type="protein sequence ID" value="QLH06617.1"/>
    <property type="molecule type" value="Genomic_DNA"/>
</dbReference>
<reference evidence="1 2" key="1">
    <citation type="submission" date="2018-02" db="EMBL/GenBank/DDBJ databases">
        <title>Complete genome of Nitrosopumilus ureaphilus PS0.</title>
        <authorList>
            <person name="Qin W."/>
            <person name="Zheng Y."/>
            <person name="Stahl D.A."/>
        </authorList>
    </citation>
    <scope>NUCLEOTIDE SEQUENCE [LARGE SCALE GENOMIC DNA]</scope>
    <source>
        <strain evidence="1 2">PS0</strain>
    </source>
</reference>
<dbReference type="AlphaFoldDB" id="A0A7D5R618"/>
<sequence>MFSGSFVSKLVKKPDPEIIFRENMPKHDQIKSVWTCTYHRFEYFKGFLFCALLQAWKNYQR</sequence>